<dbReference type="EMBL" id="JAUSVX010000001">
    <property type="protein sequence ID" value="MDQ0467665.1"/>
    <property type="molecule type" value="Genomic_DNA"/>
</dbReference>
<feature type="chain" id="PRO_5046666713" evidence="4">
    <location>
        <begin position="30"/>
        <end position="328"/>
    </location>
</feature>
<feature type="signal peptide" evidence="4">
    <location>
        <begin position="1"/>
        <end position="29"/>
    </location>
</feature>
<comment type="caution">
    <text evidence="6">The sequence shown here is derived from an EMBL/GenBank/DDBJ whole genome shotgun (WGS) entry which is preliminary data.</text>
</comment>
<dbReference type="CDD" id="cd06319">
    <property type="entry name" value="PBP1_ABC_sugar_binding-like"/>
    <property type="match status" value="1"/>
</dbReference>
<dbReference type="PROSITE" id="PS51318">
    <property type="entry name" value="TAT"/>
    <property type="match status" value="1"/>
</dbReference>
<evidence type="ECO:0000256" key="1">
    <source>
        <dbReference type="ARBA" id="ARBA00004196"/>
    </source>
</evidence>
<dbReference type="Proteomes" id="UP001242480">
    <property type="component" value="Unassembled WGS sequence"/>
</dbReference>
<proteinExistence type="inferred from homology"/>
<accession>A0ABU0J068</accession>
<keyword evidence="7" id="KW-1185">Reference proteome</keyword>
<evidence type="ECO:0000313" key="6">
    <source>
        <dbReference type="EMBL" id="MDQ0467665.1"/>
    </source>
</evidence>
<dbReference type="InterPro" id="IPR028082">
    <property type="entry name" value="Peripla_BP_I"/>
</dbReference>
<dbReference type="Gene3D" id="3.40.50.2300">
    <property type="match status" value="2"/>
</dbReference>
<evidence type="ECO:0000313" key="7">
    <source>
        <dbReference type="Proteomes" id="UP001242480"/>
    </source>
</evidence>
<comment type="similarity">
    <text evidence="2">Belongs to the bacterial solute-binding protein 2 family.</text>
</comment>
<keyword evidence="6" id="KW-0762">Sugar transport</keyword>
<dbReference type="Pfam" id="PF13407">
    <property type="entry name" value="Peripla_BP_4"/>
    <property type="match status" value="1"/>
</dbReference>
<evidence type="ECO:0000259" key="5">
    <source>
        <dbReference type="Pfam" id="PF13407"/>
    </source>
</evidence>
<dbReference type="PANTHER" id="PTHR46847">
    <property type="entry name" value="D-ALLOSE-BINDING PERIPLASMIC PROTEIN-RELATED"/>
    <property type="match status" value="1"/>
</dbReference>
<evidence type="ECO:0000256" key="3">
    <source>
        <dbReference type="ARBA" id="ARBA00022729"/>
    </source>
</evidence>
<keyword evidence="3 4" id="KW-0732">Signal</keyword>
<comment type="subcellular location">
    <subcellularLocation>
        <location evidence="1">Cell envelope</location>
    </subcellularLocation>
</comment>
<evidence type="ECO:0000256" key="4">
    <source>
        <dbReference type="SAM" id="SignalP"/>
    </source>
</evidence>
<dbReference type="InterPro" id="IPR025997">
    <property type="entry name" value="SBP_2_dom"/>
</dbReference>
<organism evidence="6 7">
    <name type="scientific">Labrys wisconsinensis</name>
    <dbReference type="NCBI Taxonomy" id="425677"/>
    <lineage>
        <taxon>Bacteria</taxon>
        <taxon>Pseudomonadati</taxon>
        <taxon>Pseudomonadota</taxon>
        <taxon>Alphaproteobacteria</taxon>
        <taxon>Hyphomicrobiales</taxon>
        <taxon>Xanthobacteraceae</taxon>
        <taxon>Labrys</taxon>
    </lineage>
</organism>
<dbReference type="RefSeq" id="WP_307267612.1">
    <property type="nucleotide sequence ID" value="NZ_JAUSVX010000001.1"/>
</dbReference>
<feature type="domain" description="Periplasmic binding protein" evidence="5">
    <location>
        <begin position="34"/>
        <end position="293"/>
    </location>
</feature>
<evidence type="ECO:0000256" key="2">
    <source>
        <dbReference type="ARBA" id="ARBA00007639"/>
    </source>
</evidence>
<dbReference type="PANTHER" id="PTHR46847:SF1">
    <property type="entry name" value="D-ALLOSE-BINDING PERIPLASMIC PROTEIN-RELATED"/>
    <property type="match status" value="1"/>
</dbReference>
<keyword evidence="6" id="KW-0813">Transport</keyword>
<protein>
    <submittedName>
        <fullName evidence="6">ABC-type sugar transport system substrate-binding protein</fullName>
    </submittedName>
</protein>
<dbReference type="SUPFAM" id="SSF53822">
    <property type="entry name" value="Periplasmic binding protein-like I"/>
    <property type="match status" value="1"/>
</dbReference>
<gene>
    <name evidence="6" type="ORF">QO011_000660</name>
</gene>
<reference evidence="6 7" key="1">
    <citation type="submission" date="2023-07" db="EMBL/GenBank/DDBJ databases">
        <title>Genomic Encyclopedia of Type Strains, Phase IV (KMG-IV): sequencing the most valuable type-strain genomes for metagenomic binning, comparative biology and taxonomic classification.</title>
        <authorList>
            <person name="Goeker M."/>
        </authorList>
    </citation>
    <scope>NUCLEOTIDE SEQUENCE [LARGE SCALE GENOMIC DNA]</scope>
    <source>
        <strain evidence="6 7">DSM 19619</strain>
    </source>
</reference>
<name>A0ABU0J068_9HYPH</name>
<sequence>MKRRTFMQLAAGAALAAGTAPFAIPRALAAAKDIVYLTPGLDLPFWRYLAKGVEAAAKEKGYGFQALDSHNSPQTQLQNAQDSIARGVAGIVISPTDSSTCPSVLALAKQAGVPVVIADIGTNSGDYVSFIISNNYEGAKGVGLALAAALKKKGWQDGSIGLITISQARKNGQARTKGFRDGLAEGGVHAKEAALQQMQSYTADETFKFTQDMLTANPDMRGLWIQTDQPAIGALRAIKAARRDGEILVAAFDGIPEFVDLLKSGQLVASGMQQPYLMGVKSGEAMVKHLAGETVEKEVSVPILAVSSENIDQLLPTVKQTVFANEMG</sequence>
<dbReference type="InterPro" id="IPR006311">
    <property type="entry name" value="TAT_signal"/>
</dbReference>